<name>A0A1U7CZM4_9RHOB</name>
<proteinExistence type="predicted"/>
<evidence type="ECO:0000313" key="2">
    <source>
        <dbReference type="EMBL" id="APX21293.1"/>
    </source>
</evidence>
<accession>A0A1U7CZM4</accession>
<dbReference type="STRING" id="1229727.Ga0080559_TMP497"/>
<keyword evidence="1" id="KW-0812">Transmembrane</keyword>
<dbReference type="RefSeq" id="WP_076621975.1">
    <property type="nucleotide sequence ID" value="NZ_BMEW01000002.1"/>
</dbReference>
<protein>
    <submittedName>
        <fullName evidence="2">Uncharacterized protein</fullName>
    </submittedName>
</protein>
<dbReference type="Proteomes" id="UP000186559">
    <property type="component" value="Chromosome"/>
</dbReference>
<keyword evidence="1" id="KW-0472">Membrane</keyword>
<evidence type="ECO:0000256" key="1">
    <source>
        <dbReference type="SAM" id="Phobius"/>
    </source>
</evidence>
<dbReference type="EMBL" id="CP014796">
    <property type="protein sequence ID" value="APX21293.1"/>
    <property type="molecule type" value="Genomic_DNA"/>
</dbReference>
<reference evidence="2 3" key="1">
    <citation type="submission" date="2016-03" db="EMBL/GenBank/DDBJ databases">
        <title>Deep-sea bacteria in the southern Pacific.</title>
        <authorList>
            <person name="Tang K."/>
        </authorList>
    </citation>
    <scope>NUCLEOTIDE SEQUENCE [LARGE SCALE GENOMIC DNA]</scope>
    <source>
        <strain evidence="2 3">JLT2016</strain>
    </source>
</reference>
<evidence type="ECO:0000313" key="3">
    <source>
        <dbReference type="Proteomes" id="UP000186559"/>
    </source>
</evidence>
<organism evidence="2 3">
    <name type="scientific">Salipiger profundus</name>
    <dbReference type="NCBI Taxonomy" id="1229727"/>
    <lineage>
        <taxon>Bacteria</taxon>
        <taxon>Pseudomonadati</taxon>
        <taxon>Pseudomonadota</taxon>
        <taxon>Alphaproteobacteria</taxon>
        <taxon>Rhodobacterales</taxon>
        <taxon>Roseobacteraceae</taxon>
        <taxon>Salipiger</taxon>
    </lineage>
</organism>
<gene>
    <name evidence="2" type="ORF">Ga0080559_TMP497</name>
</gene>
<feature type="transmembrane region" description="Helical" evidence="1">
    <location>
        <begin position="12"/>
        <end position="32"/>
    </location>
</feature>
<sequence length="131" mass="13791">MNTLLNELYTAAMPLLLQALSALLTAFLLWAANTARERWGMEISARRREALHSALMSGILAALGRGLSGQDAVRTAIDHATKSTPDAIRKLKPAPGVLESIAEGKLGEVMGVSGPPYTIGGGGQSKPQAKR</sequence>
<dbReference type="AlphaFoldDB" id="A0A1U7CZM4"/>
<keyword evidence="3" id="KW-1185">Reference proteome</keyword>
<keyword evidence="1" id="KW-1133">Transmembrane helix</keyword>
<dbReference type="KEGG" id="tpro:Ga0080559_TMP497"/>